<comment type="similarity">
    <text evidence="1">Belongs to the UDP-glycosyltransferase family.</text>
</comment>
<evidence type="ECO:0000256" key="5">
    <source>
        <dbReference type="ARBA" id="ARBA00022729"/>
    </source>
</evidence>
<comment type="catalytic activity">
    <reaction evidence="6">
        <text>glucuronate acceptor + UDP-alpha-D-glucuronate = acceptor beta-D-glucuronoside + UDP + H(+)</text>
        <dbReference type="Rhea" id="RHEA:21032"/>
        <dbReference type="ChEBI" id="CHEBI:15378"/>
        <dbReference type="ChEBI" id="CHEBI:58052"/>
        <dbReference type="ChEBI" id="CHEBI:58223"/>
        <dbReference type="ChEBI" id="CHEBI:132367"/>
        <dbReference type="ChEBI" id="CHEBI:132368"/>
        <dbReference type="EC" id="2.4.1.17"/>
    </reaction>
</comment>
<evidence type="ECO:0000256" key="4">
    <source>
        <dbReference type="ARBA" id="ARBA00022679"/>
    </source>
</evidence>
<keyword evidence="4" id="KW-0808">Transferase</keyword>
<dbReference type="Proteomes" id="UP000230423">
    <property type="component" value="Unassembled WGS sequence"/>
</dbReference>
<dbReference type="OrthoDB" id="5835829at2759"/>
<evidence type="ECO:0000256" key="3">
    <source>
        <dbReference type="ARBA" id="ARBA00022676"/>
    </source>
</evidence>
<dbReference type="AlphaFoldDB" id="A0A2G9UPJ2"/>
<dbReference type="InterPro" id="IPR002213">
    <property type="entry name" value="UDP_glucos_trans"/>
</dbReference>
<dbReference type="InterPro" id="IPR050271">
    <property type="entry name" value="UDP-glycosyltransferase"/>
</dbReference>
<feature type="signal peptide" evidence="7">
    <location>
        <begin position="1"/>
        <end position="19"/>
    </location>
</feature>
<evidence type="ECO:0000313" key="9">
    <source>
        <dbReference type="Proteomes" id="UP000230423"/>
    </source>
</evidence>
<keyword evidence="3" id="KW-0328">Glycosyltransferase</keyword>
<keyword evidence="9" id="KW-1185">Reference proteome</keyword>
<keyword evidence="5 7" id="KW-0732">Signal</keyword>
<sequence>MRSFVIALLLLSIVTSAHGLNILVWTSTIGLSHTNFLGGIADTLKEDGHNVTLLLVEFDPDFTGETGTKLVEHIIRYSSPYHDPADWYTLTFKKDQVFNVVLGLNVRDLARMQVFAYNICRGILEDSLLLRQLRESRFDLGIFEMMHSCPAGVMELVGIPKTMLVSAIGMGYHHYRLLGMEKPASFVPGWMCANICEYFEQSLFDSMLPGFPRLHNLIQDKTDYFLMNTNEFTESTRPTLLSIGHVGGSSIATPRPLSDEFERIVSKGREGVILFSLGSLVKSSDMPVAARRGI</sequence>
<evidence type="ECO:0000313" key="8">
    <source>
        <dbReference type="EMBL" id="PIO72209.1"/>
    </source>
</evidence>
<dbReference type="PANTHER" id="PTHR48043:SF145">
    <property type="entry name" value="FI06409P-RELATED"/>
    <property type="match status" value="1"/>
</dbReference>
<dbReference type="EC" id="2.4.1.17" evidence="2"/>
<evidence type="ECO:0000256" key="1">
    <source>
        <dbReference type="ARBA" id="ARBA00009995"/>
    </source>
</evidence>
<dbReference type="PANTHER" id="PTHR48043">
    <property type="entry name" value="EG:EG0003.4 PROTEIN-RELATED"/>
    <property type="match status" value="1"/>
</dbReference>
<dbReference type="Pfam" id="PF00201">
    <property type="entry name" value="UDPGT"/>
    <property type="match status" value="2"/>
</dbReference>
<name>A0A2G9UPJ2_TELCI</name>
<organism evidence="8 9">
    <name type="scientific">Teladorsagia circumcincta</name>
    <name type="common">Brown stomach worm</name>
    <name type="synonym">Ostertagia circumcincta</name>
    <dbReference type="NCBI Taxonomy" id="45464"/>
    <lineage>
        <taxon>Eukaryota</taxon>
        <taxon>Metazoa</taxon>
        <taxon>Ecdysozoa</taxon>
        <taxon>Nematoda</taxon>
        <taxon>Chromadorea</taxon>
        <taxon>Rhabditida</taxon>
        <taxon>Rhabditina</taxon>
        <taxon>Rhabditomorpha</taxon>
        <taxon>Strongyloidea</taxon>
        <taxon>Trichostrongylidae</taxon>
        <taxon>Teladorsagia</taxon>
    </lineage>
</organism>
<gene>
    <name evidence="8" type="ORF">TELCIR_05871</name>
</gene>
<evidence type="ECO:0000256" key="2">
    <source>
        <dbReference type="ARBA" id="ARBA00012544"/>
    </source>
</evidence>
<dbReference type="GO" id="GO:0015020">
    <property type="term" value="F:glucuronosyltransferase activity"/>
    <property type="evidence" value="ECO:0007669"/>
    <property type="project" value="UniProtKB-EC"/>
</dbReference>
<dbReference type="SUPFAM" id="SSF53756">
    <property type="entry name" value="UDP-Glycosyltransferase/glycogen phosphorylase"/>
    <property type="match status" value="1"/>
</dbReference>
<reference evidence="8 9" key="1">
    <citation type="submission" date="2015-09" db="EMBL/GenBank/DDBJ databases">
        <title>Draft genome of the parasitic nematode Teladorsagia circumcincta isolate WARC Sus (inbred).</title>
        <authorList>
            <person name="Mitreva M."/>
        </authorList>
    </citation>
    <scope>NUCLEOTIDE SEQUENCE [LARGE SCALE GENOMIC DNA]</scope>
    <source>
        <strain evidence="8 9">S</strain>
    </source>
</reference>
<evidence type="ECO:0000256" key="7">
    <source>
        <dbReference type="SAM" id="SignalP"/>
    </source>
</evidence>
<accession>A0A2G9UPJ2</accession>
<dbReference type="EMBL" id="KZ345738">
    <property type="protein sequence ID" value="PIO72209.1"/>
    <property type="molecule type" value="Genomic_DNA"/>
</dbReference>
<feature type="chain" id="PRO_5013600923" description="glucuronosyltransferase" evidence="7">
    <location>
        <begin position="20"/>
        <end position="294"/>
    </location>
</feature>
<proteinExistence type="inferred from homology"/>
<evidence type="ECO:0000256" key="6">
    <source>
        <dbReference type="ARBA" id="ARBA00047475"/>
    </source>
</evidence>
<protein>
    <recommendedName>
        <fullName evidence="2">glucuronosyltransferase</fullName>
        <ecNumber evidence="2">2.4.1.17</ecNumber>
    </recommendedName>
</protein>